<dbReference type="OrthoDB" id="9970279at2"/>
<protein>
    <submittedName>
        <fullName evidence="1">Uncharacterized protein</fullName>
    </submittedName>
</protein>
<keyword evidence="2" id="KW-1185">Reference proteome</keyword>
<dbReference type="RefSeq" id="WP_113807417.1">
    <property type="nucleotide sequence ID" value="NZ_QOCW01000023.1"/>
</dbReference>
<dbReference type="AlphaFoldDB" id="A0A366XPF1"/>
<comment type="caution">
    <text evidence="1">The sequence shown here is derived from an EMBL/GenBank/DDBJ whole genome shotgun (WGS) entry which is preliminary data.</text>
</comment>
<evidence type="ECO:0000313" key="2">
    <source>
        <dbReference type="Proteomes" id="UP000253314"/>
    </source>
</evidence>
<gene>
    <name evidence="1" type="ORF">DS031_17855</name>
</gene>
<name>A0A366XPF1_9BACI</name>
<accession>A0A366XPF1</accession>
<dbReference type="EMBL" id="QOCW01000023">
    <property type="protein sequence ID" value="RBW68240.1"/>
    <property type="molecule type" value="Genomic_DNA"/>
</dbReference>
<proteinExistence type="predicted"/>
<sequence length="240" mass="29676">MVTATKQENRLQQYFKDQYLFHQKQWMEVDRELLYTSRLAYWTHWVSLHIDYITFRIKRPNLTKEQRIELINQREELYQFKNLAFLLLLRSKYAKLKAFIPKMHHKLCSTHRKWCFENDGNKPIYYSLENHEQFKECPNCQKGDRHFYSLYAIRIKHEDTKTFFLFHTPYLILKDKIQEDVEDLPQLRRFIGDIGVSKFHPYPNFRKGQKPPYYVFSYELTTKQFKKNYVKLKKYFQDKK</sequence>
<reference evidence="1 2" key="1">
    <citation type="submission" date="2018-07" db="EMBL/GenBank/DDBJ databases">
        <title>Lottiidibacillus patelloidae gen. nov., sp. nov., isolated from the intestinal tract of a marine limpet and the reclassification of B. taeanensis BH030017T, B. algicola KMM 3737T and B. hwajinpoensis SW-72T as genus Lottiidibacillus.</title>
        <authorList>
            <person name="Liu R."/>
            <person name="Huang Z."/>
        </authorList>
    </citation>
    <scope>NUCLEOTIDE SEQUENCE [LARGE SCALE GENOMIC DNA]</scope>
    <source>
        <strain evidence="1 2">BH030017</strain>
    </source>
</reference>
<evidence type="ECO:0000313" key="1">
    <source>
        <dbReference type="EMBL" id="RBW68240.1"/>
    </source>
</evidence>
<dbReference type="Proteomes" id="UP000253314">
    <property type="component" value="Unassembled WGS sequence"/>
</dbReference>
<organism evidence="1 2">
    <name type="scientific">Bacillus taeanensis</name>
    <dbReference type="NCBI Taxonomy" id="273032"/>
    <lineage>
        <taxon>Bacteria</taxon>
        <taxon>Bacillati</taxon>
        <taxon>Bacillota</taxon>
        <taxon>Bacilli</taxon>
        <taxon>Bacillales</taxon>
        <taxon>Bacillaceae</taxon>
        <taxon>Bacillus</taxon>
    </lineage>
</organism>